<dbReference type="Gene3D" id="1.10.10.10">
    <property type="entry name" value="Winged helix-like DNA-binding domain superfamily/Winged helix DNA-binding domain"/>
    <property type="match status" value="1"/>
</dbReference>
<dbReference type="AlphaFoldDB" id="A0A7H8QDD5"/>
<dbReference type="PANTHER" id="PTHR43252">
    <property type="entry name" value="TRANSCRIPTIONAL REGULATOR YQJI"/>
    <property type="match status" value="1"/>
</dbReference>
<accession>A0A7H8QDD5</accession>
<name>A0A7H8QDD5_9BACL</name>
<dbReference type="Proteomes" id="UP000509222">
    <property type="component" value="Chromosome"/>
</dbReference>
<evidence type="ECO:0000313" key="2">
    <source>
        <dbReference type="EMBL" id="QKX52024.1"/>
    </source>
</evidence>
<dbReference type="RefSeq" id="WP_036808690.1">
    <property type="nucleotide sequence ID" value="NZ_CP051177.1"/>
</dbReference>
<dbReference type="InterPro" id="IPR036388">
    <property type="entry name" value="WH-like_DNA-bd_sf"/>
</dbReference>
<dbReference type="InterPro" id="IPR005149">
    <property type="entry name" value="Tscrpt_reg_PadR_N"/>
</dbReference>
<dbReference type="SUPFAM" id="SSF46785">
    <property type="entry name" value="Winged helix' DNA-binding domain"/>
    <property type="match status" value="1"/>
</dbReference>
<gene>
    <name evidence="2" type="ORF">HF394_16375</name>
</gene>
<dbReference type="PANTHER" id="PTHR43252:SF2">
    <property type="entry name" value="TRANSCRIPTION REGULATOR, PADR-LIKE FAMILY"/>
    <property type="match status" value="1"/>
</dbReference>
<dbReference type="EMBL" id="CP051177">
    <property type="protein sequence ID" value="QKX52024.1"/>
    <property type="molecule type" value="Genomic_DNA"/>
</dbReference>
<proteinExistence type="predicted"/>
<protein>
    <submittedName>
        <fullName evidence="2">PadR family transcriptional regulator</fullName>
    </submittedName>
</protein>
<keyword evidence="3" id="KW-1185">Reference proteome</keyword>
<dbReference type="Pfam" id="PF03551">
    <property type="entry name" value="PadR"/>
    <property type="match status" value="1"/>
</dbReference>
<sequence>MSIQIYILSKLIEGNNYPYELKRQLSEPIPFDEYTGLTESKLYYHFDSLAKKGLIEVVEIVKEEHRPDKQVFAITEKGRKELPEKIYKLFENTTEINEMMVGLVNLKHVDRDRIVDTLEEKLQKHKEKWELIRESASQLKVDDSKQGLVDFISDYSLSKAKQTEQWLEELIERIQNHKM</sequence>
<feature type="domain" description="Transcription regulator PadR N-terminal" evidence="1">
    <location>
        <begin position="7"/>
        <end position="82"/>
    </location>
</feature>
<reference evidence="3" key="1">
    <citation type="submission" date="2020-06" db="EMBL/GenBank/DDBJ databases">
        <title>Isolation of Planomicrobium glaciei.</title>
        <authorList>
            <person name="Malisova L."/>
            <person name="Safrankova R."/>
            <person name="Jakubu V."/>
            <person name="Spanelova P."/>
        </authorList>
    </citation>
    <scope>NUCLEOTIDE SEQUENCE [LARGE SCALE GENOMIC DNA]</scope>
    <source>
        <strain evidence="3">NRL-ATB46093</strain>
    </source>
</reference>
<evidence type="ECO:0000313" key="3">
    <source>
        <dbReference type="Proteomes" id="UP000509222"/>
    </source>
</evidence>
<dbReference type="InterPro" id="IPR036390">
    <property type="entry name" value="WH_DNA-bd_sf"/>
</dbReference>
<organism evidence="2 3">
    <name type="scientific">Planococcus glaciei</name>
    <dbReference type="NCBI Taxonomy" id="459472"/>
    <lineage>
        <taxon>Bacteria</taxon>
        <taxon>Bacillati</taxon>
        <taxon>Bacillota</taxon>
        <taxon>Bacilli</taxon>
        <taxon>Bacillales</taxon>
        <taxon>Caryophanaceae</taxon>
        <taxon>Planococcus</taxon>
    </lineage>
</organism>
<evidence type="ECO:0000259" key="1">
    <source>
        <dbReference type="Pfam" id="PF03551"/>
    </source>
</evidence>